<protein>
    <submittedName>
        <fullName evidence="1">Uncharacterized protein</fullName>
    </submittedName>
</protein>
<reference evidence="1 2" key="1">
    <citation type="submission" date="2024-01" db="EMBL/GenBank/DDBJ databases">
        <title>The genomes of 5 underutilized Papilionoideae crops provide insights into root nodulation and disease resistanc.</title>
        <authorList>
            <person name="Yuan L."/>
        </authorList>
    </citation>
    <scope>NUCLEOTIDE SEQUENCE [LARGE SCALE GENOMIC DNA]</scope>
    <source>
        <strain evidence="1">ZHUSHIDOU_FW_LH</strain>
        <tissue evidence="1">Leaf</tissue>
    </source>
</reference>
<dbReference type="EMBL" id="JAYWIO010000002">
    <property type="protein sequence ID" value="KAK7281592.1"/>
    <property type="molecule type" value="Genomic_DNA"/>
</dbReference>
<gene>
    <name evidence="1" type="ORF">RIF29_09715</name>
</gene>
<name>A0AAN9FS71_CROPI</name>
<evidence type="ECO:0000313" key="2">
    <source>
        <dbReference type="Proteomes" id="UP001372338"/>
    </source>
</evidence>
<sequence>MVEARHHYLWLFLRSDLCDSRISPSFSLWRSLLLQNRTKPPPWSKRTTSSFISPTCLQFVNRPPLPCTVSIARSNRIVAGRKPSSLTVPPRCKQFSRRLSSLLSYDAK</sequence>
<organism evidence="1 2">
    <name type="scientific">Crotalaria pallida</name>
    <name type="common">Smooth rattlebox</name>
    <name type="synonym">Crotalaria striata</name>
    <dbReference type="NCBI Taxonomy" id="3830"/>
    <lineage>
        <taxon>Eukaryota</taxon>
        <taxon>Viridiplantae</taxon>
        <taxon>Streptophyta</taxon>
        <taxon>Embryophyta</taxon>
        <taxon>Tracheophyta</taxon>
        <taxon>Spermatophyta</taxon>
        <taxon>Magnoliopsida</taxon>
        <taxon>eudicotyledons</taxon>
        <taxon>Gunneridae</taxon>
        <taxon>Pentapetalae</taxon>
        <taxon>rosids</taxon>
        <taxon>fabids</taxon>
        <taxon>Fabales</taxon>
        <taxon>Fabaceae</taxon>
        <taxon>Papilionoideae</taxon>
        <taxon>50 kb inversion clade</taxon>
        <taxon>genistoids sensu lato</taxon>
        <taxon>core genistoids</taxon>
        <taxon>Crotalarieae</taxon>
        <taxon>Crotalaria</taxon>
    </lineage>
</organism>
<accession>A0AAN9FS71</accession>
<dbReference type="Proteomes" id="UP001372338">
    <property type="component" value="Unassembled WGS sequence"/>
</dbReference>
<dbReference type="AlphaFoldDB" id="A0AAN9FS71"/>
<proteinExistence type="predicted"/>
<keyword evidence="2" id="KW-1185">Reference proteome</keyword>
<comment type="caution">
    <text evidence="1">The sequence shown here is derived from an EMBL/GenBank/DDBJ whole genome shotgun (WGS) entry which is preliminary data.</text>
</comment>
<evidence type="ECO:0000313" key="1">
    <source>
        <dbReference type="EMBL" id="KAK7281592.1"/>
    </source>
</evidence>